<keyword evidence="2" id="KW-1185">Reference proteome</keyword>
<evidence type="ECO:0008006" key="3">
    <source>
        <dbReference type="Google" id="ProtNLM"/>
    </source>
</evidence>
<accession>A0A917QWS8</accession>
<dbReference type="EMBL" id="BMPQ01000008">
    <property type="protein sequence ID" value="GGK72240.1"/>
    <property type="molecule type" value="Genomic_DNA"/>
</dbReference>
<reference evidence="1" key="2">
    <citation type="submission" date="2020-09" db="EMBL/GenBank/DDBJ databases">
        <authorList>
            <person name="Sun Q."/>
            <person name="Ohkuma M."/>
        </authorList>
    </citation>
    <scope>NUCLEOTIDE SEQUENCE</scope>
    <source>
        <strain evidence="1">JCM 3035</strain>
    </source>
</reference>
<proteinExistence type="predicted"/>
<reference evidence="1" key="1">
    <citation type="journal article" date="2014" name="Int. J. Syst. Evol. Microbiol.">
        <title>Complete genome sequence of Corynebacterium casei LMG S-19264T (=DSM 44701T), isolated from a smear-ripened cheese.</title>
        <authorList>
            <consortium name="US DOE Joint Genome Institute (JGI-PGF)"/>
            <person name="Walter F."/>
            <person name="Albersmeier A."/>
            <person name="Kalinowski J."/>
            <person name="Ruckert C."/>
        </authorList>
    </citation>
    <scope>NUCLEOTIDE SEQUENCE</scope>
    <source>
        <strain evidence="1">JCM 3035</strain>
    </source>
</reference>
<protein>
    <recommendedName>
        <fullName evidence="3">DUF559 domain-containing protein</fullName>
    </recommendedName>
</protein>
<evidence type="ECO:0000313" key="2">
    <source>
        <dbReference type="Proteomes" id="UP000637788"/>
    </source>
</evidence>
<comment type="caution">
    <text evidence="1">The sequence shown here is derived from an EMBL/GenBank/DDBJ whole genome shotgun (WGS) entry which is preliminary data.</text>
</comment>
<gene>
    <name evidence="1" type="ORF">GCM10010094_36540</name>
</gene>
<name>A0A917QWS8_9ACTN</name>
<dbReference type="Proteomes" id="UP000637788">
    <property type="component" value="Unassembled WGS sequence"/>
</dbReference>
<evidence type="ECO:0000313" key="1">
    <source>
        <dbReference type="EMBL" id="GGK72240.1"/>
    </source>
</evidence>
<dbReference type="AlphaFoldDB" id="A0A917QWS8"/>
<organism evidence="1 2">
    <name type="scientific">Streptomyces flaveus</name>
    <dbReference type="NCBI Taxonomy" id="66370"/>
    <lineage>
        <taxon>Bacteria</taxon>
        <taxon>Bacillati</taxon>
        <taxon>Actinomycetota</taxon>
        <taxon>Actinomycetes</taxon>
        <taxon>Kitasatosporales</taxon>
        <taxon>Streptomycetaceae</taxon>
        <taxon>Streptomyces</taxon>
        <taxon>Streptomyces aurantiacus group</taxon>
    </lineage>
</organism>
<sequence>MGVERSELVELAEGGVLLVSRALDAGWPRRSLSRRLREEGWSPIRAGVWGEPGLDLGLRVRLKAVQSLEPRLVVSHRSATALWRIEACSGPARGSAVLEFVDPGLTLRRAGSGVRVHRVPLAPGDTTERQGLRVTTVARTLADLLRAGPRDDALVAVESAWSRRKVDHVRRAPLTTPAALSAALEAPLLGAGRARHWLELADPTSGSPAETIARLRMYDADLHPETQAELITPGGRRRFLDFFFRTEGLAVEVEGYAYHGTRESHRRDITRFNEVLQCPEVRTLLRFTAEDVFHRPARMIEEIRAALARLRPGSAQPNG</sequence>